<organism evidence="1">
    <name type="scientific">freshwater metagenome</name>
    <dbReference type="NCBI Taxonomy" id="449393"/>
    <lineage>
        <taxon>unclassified sequences</taxon>
        <taxon>metagenomes</taxon>
        <taxon>ecological metagenomes</taxon>
    </lineage>
</organism>
<dbReference type="EMBL" id="CAFBSG010000033">
    <property type="protein sequence ID" value="CAB5241217.1"/>
    <property type="molecule type" value="Genomic_DNA"/>
</dbReference>
<reference evidence="1" key="1">
    <citation type="submission" date="2020-05" db="EMBL/GenBank/DDBJ databases">
        <authorList>
            <person name="Chiriac C."/>
            <person name="Salcher M."/>
            <person name="Ghai R."/>
            <person name="Kavagutti S V."/>
        </authorList>
    </citation>
    <scope>NUCLEOTIDE SEQUENCE</scope>
</reference>
<sequence length="231" mass="24231">MFASDFIKKASIALTSVALIFALTGPATQACAADTVPTPKASAKAKATTKKATKTTSKKKKVSKKYGYKGKADASDMTLAPNLSPMTGGITDANGAAFVLPDVASASKIMKLWQEDITCELIADPTKGAPISILGDLKNDTIAGCKSLDSAKDPFYAYVLTSKEAVAKYNNAAGVTKYKSFTSPVTSQSGKTYFTPSSKAIIFTVGGDAAFEANEIIWGVIYNLGFQPPVR</sequence>
<dbReference type="AlphaFoldDB" id="A0A6J7XZ01"/>
<proteinExistence type="predicted"/>
<protein>
    <submittedName>
        <fullName evidence="1">Unannotated protein</fullName>
    </submittedName>
</protein>
<name>A0A6J7XZ01_9ZZZZ</name>
<accession>A0A6J7XZ01</accession>
<evidence type="ECO:0000313" key="1">
    <source>
        <dbReference type="EMBL" id="CAB5241217.1"/>
    </source>
</evidence>
<gene>
    <name evidence="1" type="ORF">UFOPK3554_01303</name>
</gene>